<dbReference type="AlphaFoldDB" id="A0AAQ4DF60"/>
<dbReference type="Gene3D" id="1.10.132.110">
    <property type="entry name" value="Serum amyloid A protein"/>
    <property type="match status" value="1"/>
</dbReference>
<protein>
    <submittedName>
        <fullName evidence="1">Uncharacterized protein</fullName>
    </submittedName>
</protein>
<sequence>MEEKANGDRKVMKGSRIMLPTTMRASLVALVGLYITAVSLCSAHVEWDDFMNCLQRRFGRSFFQEQHADCAARKLFVNYRRSMYCQHCDSYFHCQGNYEAIYECQRDGRAQEVAEAFSDCRENLEGKESNNQVYNEIDLYGRQGGNCSRAYLVDSPRCHYNPATVVCNNTRIEPESIEEDES</sequence>
<accession>A0AAQ4DF60</accession>
<reference evidence="1 2" key="1">
    <citation type="journal article" date="2023" name="Arcadia Sci">
        <title>De novo assembly of a long-read Amblyomma americanum tick genome.</title>
        <authorList>
            <person name="Chou S."/>
            <person name="Poskanzer K.E."/>
            <person name="Rollins M."/>
            <person name="Thuy-Boun P.S."/>
        </authorList>
    </citation>
    <scope>NUCLEOTIDE SEQUENCE [LARGE SCALE GENOMIC DNA]</scope>
    <source>
        <strain evidence="1">F_SG_1</strain>
        <tissue evidence="1">Salivary glands</tissue>
    </source>
</reference>
<dbReference type="Proteomes" id="UP001321473">
    <property type="component" value="Unassembled WGS sequence"/>
</dbReference>
<comment type="caution">
    <text evidence="1">The sequence shown here is derived from an EMBL/GenBank/DDBJ whole genome shotgun (WGS) entry which is preliminary data.</text>
</comment>
<evidence type="ECO:0000313" key="2">
    <source>
        <dbReference type="Proteomes" id="UP001321473"/>
    </source>
</evidence>
<gene>
    <name evidence="1" type="ORF">V5799_027633</name>
</gene>
<organism evidence="1 2">
    <name type="scientific">Amblyomma americanum</name>
    <name type="common">Lone star tick</name>
    <dbReference type="NCBI Taxonomy" id="6943"/>
    <lineage>
        <taxon>Eukaryota</taxon>
        <taxon>Metazoa</taxon>
        <taxon>Ecdysozoa</taxon>
        <taxon>Arthropoda</taxon>
        <taxon>Chelicerata</taxon>
        <taxon>Arachnida</taxon>
        <taxon>Acari</taxon>
        <taxon>Parasitiformes</taxon>
        <taxon>Ixodida</taxon>
        <taxon>Ixodoidea</taxon>
        <taxon>Ixodidae</taxon>
        <taxon>Amblyomminae</taxon>
        <taxon>Amblyomma</taxon>
    </lineage>
</organism>
<name>A0AAQ4DF60_AMBAM</name>
<evidence type="ECO:0000313" key="1">
    <source>
        <dbReference type="EMBL" id="KAK8761100.1"/>
    </source>
</evidence>
<proteinExistence type="predicted"/>
<keyword evidence="2" id="KW-1185">Reference proteome</keyword>
<dbReference type="EMBL" id="JARKHS020031541">
    <property type="protein sequence ID" value="KAK8761100.1"/>
    <property type="molecule type" value="Genomic_DNA"/>
</dbReference>